<protein>
    <recommendedName>
        <fullName evidence="12">Integrase catalytic domain-containing protein</fullName>
    </recommendedName>
</protein>
<dbReference type="Pfam" id="PF17921">
    <property type="entry name" value="Integrase_H2C2"/>
    <property type="match status" value="1"/>
</dbReference>
<dbReference type="CDD" id="cd00303">
    <property type="entry name" value="retropepsin_like"/>
    <property type="match status" value="1"/>
</dbReference>
<name>A0A016VV81_9BILA</name>
<evidence type="ECO:0008006" key="12">
    <source>
        <dbReference type="Google" id="ProtNLM"/>
    </source>
</evidence>
<dbReference type="Pfam" id="PF18701">
    <property type="entry name" value="DUF5641"/>
    <property type="match status" value="1"/>
</dbReference>
<evidence type="ECO:0000256" key="6">
    <source>
        <dbReference type="ARBA" id="ARBA00022918"/>
    </source>
</evidence>
<dbReference type="GO" id="GO:0004519">
    <property type="term" value="F:endonuclease activity"/>
    <property type="evidence" value="ECO:0007669"/>
    <property type="project" value="UniProtKB-KW"/>
</dbReference>
<keyword evidence="5" id="KW-0378">Hydrolase</keyword>
<gene>
    <name evidence="10" type="primary">Acey_s0004.g2036</name>
    <name evidence="10" type="ORF">Y032_0004g2036</name>
</gene>
<dbReference type="PANTHER" id="PTHR47331">
    <property type="entry name" value="PHD-TYPE DOMAIN-CONTAINING PROTEIN"/>
    <property type="match status" value="1"/>
</dbReference>
<evidence type="ECO:0000259" key="9">
    <source>
        <dbReference type="PROSITE" id="PS50994"/>
    </source>
</evidence>
<feature type="compositionally biased region" description="Acidic residues" evidence="7">
    <location>
        <begin position="1948"/>
        <end position="1957"/>
    </location>
</feature>
<dbReference type="SUPFAM" id="SSF53098">
    <property type="entry name" value="Ribonuclease H-like"/>
    <property type="match status" value="1"/>
</dbReference>
<dbReference type="PROSITE" id="PS00141">
    <property type="entry name" value="ASP_PROTEASE"/>
    <property type="match status" value="1"/>
</dbReference>
<dbReference type="InterPro" id="IPR012337">
    <property type="entry name" value="RNaseH-like_sf"/>
</dbReference>
<feature type="compositionally biased region" description="Basic and acidic residues" evidence="7">
    <location>
        <begin position="590"/>
        <end position="608"/>
    </location>
</feature>
<dbReference type="InterPro" id="IPR036397">
    <property type="entry name" value="RNaseH_sf"/>
</dbReference>
<feature type="region of interest" description="Disordered" evidence="7">
    <location>
        <begin position="523"/>
        <end position="611"/>
    </location>
</feature>
<feature type="domain" description="Peptidase A2" evidence="8">
    <location>
        <begin position="671"/>
        <end position="755"/>
    </location>
</feature>
<dbReference type="SUPFAM" id="SSF56672">
    <property type="entry name" value="DNA/RNA polymerases"/>
    <property type="match status" value="1"/>
</dbReference>
<dbReference type="Pfam" id="PF05380">
    <property type="entry name" value="Peptidase_A17"/>
    <property type="match status" value="1"/>
</dbReference>
<evidence type="ECO:0000313" key="10">
    <source>
        <dbReference type="EMBL" id="EYC31231.1"/>
    </source>
</evidence>
<organism evidence="10 11">
    <name type="scientific">Ancylostoma ceylanicum</name>
    <dbReference type="NCBI Taxonomy" id="53326"/>
    <lineage>
        <taxon>Eukaryota</taxon>
        <taxon>Metazoa</taxon>
        <taxon>Ecdysozoa</taxon>
        <taxon>Nematoda</taxon>
        <taxon>Chromadorea</taxon>
        <taxon>Rhabditida</taxon>
        <taxon>Rhabditina</taxon>
        <taxon>Rhabditomorpha</taxon>
        <taxon>Strongyloidea</taxon>
        <taxon>Ancylostomatidae</taxon>
        <taxon>Ancylostomatinae</taxon>
        <taxon>Ancylostoma</taxon>
    </lineage>
</organism>
<dbReference type="InterPro" id="IPR001584">
    <property type="entry name" value="Integrase_cat-core"/>
</dbReference>
<dbReference type="Gene3D" id="2.40.70.10">
    <property type="entry name" value="Acid Proteases"/>
    <property type="match status" value="1"/>
</dbReference>
<keyword evidence="6" id="KW-0695">RNA-directed DNA polymerase</keyword>
<dbReference type="InterPro" id="IPR001969">
    <property type="entry name" value="Aspartic_peptidase_AS"/>
</dbReference>
<keyword evidence="2" id="KW-0548">Nucleotidyltransferase</keyword>
<dbReference type="Gene3D" id="1.10.340.70">
    <property type="match status" value="1"/>
</dbReference>
<feature type="domain" description="Integrase catalytic" evidence="9">
    <location>
        <begin position="1636"/>
        <end position="1819"/>
    </location>
</feature>
<keyword evidence="3" id="KW-0540">Nuclease</keyword>
<dbReference type="InterPro" id="IPR041588">
    <property type="entry name" value="Integrase_H2C2"/>
</dbReference>
<dbReference type="GO" id="GO:0042575">
    <property type="term" value="C:DNA polymerase complex"/>
    <property type="evidence" value="ECO:0007669"/>
    <property type="project" value="UniProtKB-ARBA"/>
</dbReference>
<evidence type="ECO:0000256" key="5">
    <source>
        <dbReference type="ARBA" id="ARBA00022801"/>
    </source>
</evidence>
<dbReference type="GO" id="GO:0004190">
    <property type="term" value="F:aspartic-type endopeptidase activity"/>
    <property type="evidence" value="ECO:0007669"/>
    <property type="project" value="InterPro"/>
</dbReference>
<accession>A0A016VV81</accession>
<dbReference type="InterPro" id="IPR001995">
    <property type="entry name" value="Peptidase_A2_cat"/>
</dbReference>
<evidence type="ECO:0000256" key="3">
    <source>
        <dbReference type="ARBA" id="ARBA00022722"/>
    </source>
</evidence>
<feature type="region of interest" description="Disordered" evidence="7">
    <location>
        <begin position="1948"/>
        <end position="1980"/>
    </location>
</feature>
<dbReference type="InterPro" id="IPR040676">
    <property type="entry name" value="DUF5641"/>
</dbReference>
<keyword evidence="4" id="KW-0255">Endonuclease</keyword>
<dbReference type="InterPro" id="IPR043128">
    <property type="entry name" value="Rev_trsase/Diguanyl_cyclase"/>
</dbReference>
<dbReference type="OrthoDB" id="5870244at2759"/>
<comment type="caution">
    <text evidence="10">The sequence shown here is derived from an EMBL/GenBank/DDBJ whole genome shotgun (WGS) entry which is preliminary data.</text>
</comment>
<sequence>MSEYCVVKSTLTSAINDLNRATSRIDQSYFQPFSSQATLLDQFRLLSERNVGMTCAKLTVESALNILKHRYEDAQRFVGEGHGGKTFEPDLNTYWEETKGARLLDNAHSVISKLQSQIQLELSLADQIRDKLSASVVSSEPLDSMSSQKSPPLETNVAHSTNTIRANVSSAVNSSTQTACISEHQVVQLRKLEVPSFDGDQSRFHEFWARFKTMVHNNPALSTANKFLHLISSLKGSAALVVERFDITNPLNYEPAVTALLKRYDRPDFTHNHFLQKLEQLPPSSASASSQRDTLCRIEACVLQLDRFEDTSQSLPLKRLVLKKFPRESQLEVVKMEHRSGTTWSLHQLLEGFNQFIEELEKVDDMFLHPDIENLAISSLPAKDDANSRPTTPLASYDPDVCCFCASSDHKSSDCCRSVTPSVRRLAVDLYGLCYKCITLGHTAINCSASNCSRCGKGHHPLLCLSRPTSSSPIRRSSSHSCVLQDSYRPTCSRCSSRNFSREGHYSRRSSSCNYLRSPLRRHSYDRESHRSTHYSSSSLHRSSRRSPSPPSRGYRRHSSHSSRSRHRPSSRSPYRRSSCHPSHPSSPARHSDFSSDPPQRTRGDSRSLSRNRPFVDNILADSEQKSIIDCYRSVKDASSSILFSASTHQTILMIVQAYARNPRTGSFDPVSILLDSGAQTSFITNNTVSRLSLRPFASRTLTTVGFGGHKVTEETGLVDVQLLDNTDQPFEVRLYTKNVVAAPRKAQQLLPEDFAALRSNDVDPDSLLLTQAVQPDILLGMNYFWEVVSHGPPVVLPSGLVLSYTRFGPTVSGISFFVNVAQVVDHSSAERSVDSVTRLWDLDLLGITDDPDPFVDKDEDARILRRFQNTAEEIGGYLYVQFPWKSSHPRLADNKLLAYKRLESQYRSLRSKPQLWKDYAAVFDDYLRLGIIEEVEEFKFDDHRVYYIPHQAVVKASSSTTKLRVVFDASSHYRNAPSLNDCLHSGPTILPDLVGILLRSRLAPLLLVSDVEKAFLQIRLQRSQRDATRFLWLRDPSLPPSQHNLRIFRFTRVPFGITASPFLLAASILYYLDRDPVTSLKKEVQQNTYVDNVLLSANTPDEAIAKYRESKSLFNSMHMNLREFLCNSDAVNRAIHPLDRIKNTTNVKLLGIPWKPEPDNLVIPLKLLHQPVSTKRTALRALSSTFDPLGLLVPFLAPIKVFIQDTWKKKYQWDDPFDNEDLIRWKQLVQDLKDPLPSIPRCVVPPDPSCKFELAVFGDASQRLYACCAYLICRSSVGTTSHLLMAKSRLGEVQPLTMPRMELLAALISARLVRFVHSQLRRPIAAVHLFSDSQIALHWIHSSRPLKRFVNNRVVEIRSIVSALQSSGTHVKFYYVQSDRNPADCASRGLSTRFAHNHIWWCGPSFLLLPSSQWPQANREFSLPPDISPEVENEFQTLHAIQVYSYQSPLRFQATSRYLKLVRSTVYVFKFVSALFRKIHHRPISLHLSHSLPTKFINAVEFMVAEALVITEHYRESVHQLDELPLGRFNAHRSADGLIRCPNRLEHAETSSISAAPILLVPGHPLITSVVMHHHVDELHSGVHATIASIRRRFFIPSIRSIVAKIIRDCIVCKKTNCLPYRYPDVPSLPQERVARFRPFQKVGLDYLGPLYYRDHFHTRAKVWICLFTCTATRAVHLEVVYNNSTQEFVLAFRRFIARRGTPDQILSDNATTFCSANDTLQEVIHARSSVEKLSNLFANRKITWKFISPLSPWKEGFYERLVGLIKSAFAKTVHRALLPLQQFQTLVFEVEAVLNARPLTSIRDTGTAPQILRPIDFISPEVEPQIPSSERSSTSFPGHRLAGWHRETISVLDQFWNSWYKEYLSLLADRHQRRIRQGKSSPVIPQVSDVVLVFEKNVPRGQWPLGVITALECNRQKVPRSATVRMSNGRELVRSLNQLLPLEITADEDQSESEENGNLAPTRIQPPRAAKRDRSYSR</sequence>
<evidence type="ECO:0000256" key="1">
    <source>
        <dbReference type="ARBA" id="ARBA00022679"/>
    </source>
</evidence>
<reference evidence="11" key="1">
    <citation type="journal article" date="2015" name="Nat. Genet.">
        <title>The genome and transcriptome of the zoonotic hookworm Ancylostoma ceylanicum identify infection-specific gene families.</title>
        <authorList>
            <person name="Schwarz E.M."/>
            <person name="Hu Y."/>
            <person name="Antoshechkin I."/>
            <person name="Miller M.M."/>
            <person name="Sternberg P.W."/>
            <person name="Aroian R.V."/>
        </authorList>
    </citation>
    <scope>NUCLEOTIDE SEQUENCE</scope>
    <source>
        <strain evidence="11">HY135</strain>
    </source>
</reference>
<evidence type="ECO:0000259" key="8">
    <source>
        <dbReference type="PROSITE" id="PS50175"/>
    </source>
</evidence>
<dbReference type="PANTHER" id="PTHR47331:SF1">
    <property type="entry name" value="GAG-LIKE PROTEIN"/>
    <property type="match status" value="1"/>
</dbReference>
<proteinExistence type="predicted"/>
<dbReference type="Gene3D" id="3.30.70.270">
    <property type="match status" value="1"/>
</dbReference>
<dbReference type="InterPro" id="IPR021109">
    <property type="entry name" value="Peptidase_aspartic_dom_sf"/>
</dbReference>
<evidence type="ECO:0000256" key="2">
    <source>
        <dbReference type="ARBA" id="ARBA00022695"/>
    </source>
</evidence>
<keyword evidence="11" id="KW-1185">Reference proteome</keyword>
<dbReference type="PROSITE" id="PS50175">
    <property type="entry name" value="ASP_PROT_RETROV"/>
    <property type="match status" value="1"/>
</dbReference>
<dbReference type="EMBL" id="JARK01001340">
    <property type="protein sequence ID" value="EYC31231.1"/>
    <property type="molecule type" value="Genomic_DNA"/>
</dbReference>
<keyword evidence="1" id="KW-0808">Transferase</keyword>
<dbReference type="GO" id="GO:0003964">
    <property type="term" value="F:RNA-directed DNA polymerase activity"/>
    <property type="evidence" value="ECO:0007669"/>
    <property type="project" value="UniProtKB-KW"/>
</dbReference>
<evidence type="ECO:0000313" key="11">
    <source>
        <dbReference type="Proteomes" id="UP000024635"/>
    </source>
</evidence>
<evidence type="ECO:0000256" key="7">
    <source>
        <dbReference type="SAM" id="MobiDB-lite"/>
    </source>
</evidence>
<feature type="compositionally biased region" description="Basic residues" evidence="7">
    <location>
        <begin position="554"/>
        <end position="579"/>
    </location>
</feature>
<dbReference type="GO" id="GO:0015074">
    <property type="term" value="P:DNA integration"/>
    <property type="evidence" value="ECO:0007669"/>
    <property type="project" value="InterPro"/>
</dbReference>
<dbReference type="Gene3D" id="3.10.10.10">
    <property type="entry name" value="HIV Type 1 Reverse Transcriptase, subunit A, domain 1"/>
    <property type="match status" value="1"/>
</dbReference>
<dbReference type="GO" id="GO:0006508">
    <property type="term" value="P:proteolysis"/>
    <property type="evidence" value="ECO:0007669"/>
    <property type="project" value="InterPro"/>
</dbReference>
<dbReference type="Proteomes" id="UP000024635">
    <property type="component" value="Unassembled WGS sequence"/>
</dbReference>
<dbReference type="InterPro" id="IPR005312">
    <property type="entry name" value="DUF1759"/>
</dbReference>
<evidence type="ECO:0000256" key="4">
    <source>
        <dbReference type="ARBA" id="ARBA00022759"/>
    </source>
</evidence>
<dbReference type="InterPro" id="IPR043502">
    <property type="entry name" value="DNA/RNA_pol_sf"/>
</dbReference>
<dbReference type="InterPro" id="IPR008042">
    <property type="entry name" value="Retrotrans_Pao"/>
</dbReference>
<dbReference type="GO" id="GO:0003676">
    <property type="term" value="F:nucleic acid binding"/>
    <property type="evidence" value="ECO:0007669"/>
    <property type="project" value="InterPro"/>
</dbReference>
<dbReference type="CDD" id="cd01644">
    <property type="entry name" value="RT_pepA17"/>
    <property type="match status" value="1"/>
</dbReference>
<dbReference type="STRING" id="53326.A0A016VV81"/>
<dbReference type="Pfam" id="PF03564">
    <property type="entry name" value="DUF1759"/>
    <property type="match status" value="1"/>
</dbReference>
<dbReference type="PROSITE" id="PS50994">
    <property type="entry name" value="INTEGRASE"/>
    <property type="match status" value="1"/>
</dbReference>
<feature type="compositionally biased region" description="Low complexity" evidence="7">
    <location>
        <begin position="580"/>
        <end position="589"/>
    </location>
</feature>
<dbReference type="Gene3D" id="3.30.420.10">
    <property type="entry name" value="Ribonuclease H-like superfamily/Ribonuclease H"/>
    <property type="match status" value="1"/>
</dbReference>